<dbReference type="SUPFAM" id="SSF161245">
    <property type="entry name" value="Zinc hairpin stack"/>
    <property type="match status" value="1"/>
</dbReference>
<evidence type="ECO:0000256" key="4">
    <source>
        <dbReference type="ARBA" id="ARBA00022833"/>
    </source>
</evidence>
<feature type="domain" description="CHY-type" evidence="7">
    <location>
        <begin position="1019"/>
        <end position="1088"/>
    </location>
</feature>
<gene>
    <name evidence="9" type="ORF">H5410_018060</name>
</gene>
<dbReference type="AlphaFoldDB" id="A0A9J6A236"/>
<dbReference type="Proteomes" id="UP000824120">
    <property type="component" value="Chromosome 3"/>
</dbReference>
<evidence type="ECO:0000313" key="10">
    <source>
        <dbReference type="Proteomes" id="UP000824120"/>
    </source>
</evidence>
<evidence type="ECO:0000256" key="5">
    <source>
        <dbReference type="PROSITE-ProRule" id="PRU00601"/>
    </source>
</evidence>
<protein>
    <recommendedName>
        <fullName evidence="11">Zinc finger protein</fullName>
    </recommendedName>
</protein>
<dbReference type="Pfam" id="PF01814">
    <property type="entry name" value="Hemerythrin"/>
    <property type="match status" value="1"/>
</dbReference>
<dbReference type="InterPro" id="IPR039512">
    <property type="entry name" value="RCHY1_zinc-ribbon"/>
</dbReference>
<dbReference type="GO" id="GO:0016874">
    <property type="term" value="F:ligase activity"/>
    <property type="evidence" value="ECO:0007669"/>
    <property type="project" value="UniProtKB-KW"/>
</dbReference>
<dbReference type="GO" id="GO:0005634">
    <property type="term" value="C:nucleus"/>
    <property type="evidence" value="ECO:0007669"/>
    <property type="project" value="TreeGrafter"/>
</dbReference>
<dbReference type="PROSITE" id="PS50089">
    <property type="entry name" value="ZF_RING_2"/>
    <property type="match status" value="1"/>
</dbReference>
<dbReference type="PANTHER" id="PTHR21319:SF39">
    <property type="entry name" value="ZINC FINGER PROTEIN"/>
    <property type="match status" value="1"/>
</dbReference>
<feature type="domain" description="RING-type" evidence="6">
    <location>
        <begin position="1155"/>
        <end position="1197"/>
    </location>
</feature>
<dbReference type="OrthoDB" id="411372at2759"/>
<dbReference type="PROSITE" id="PS51270">
    <property type="entry name" value="ZF_CTCHY"/>
    <property type="match status" value="1"/>
</dbReference>
<name>A0A9J6A236_SOLCO</name>
<proteinExistence type="predicted"/>
<dbReference type="CDD" id="cd12108">
    <property type="entry name" value="Hr-like"/>
    <property type="match status" value="2"/>
</dbReference>
<dbReference type="InterPro" id="IPR037274">
    <property type="entry name" value="Znf_CHY_sf"/>
</dbReference>
<dbReference type="Pfam" id="PF14599">
    <property type="entry name" value="zinc_ribbon_6"/>
    <property type="match status" value="1"/>
</dbReference>
<evidence type="ECO:0000259" key="8">
    <source>
        <dbReference type="PROSITE" id="PS51270"/>
    </source>
</evidence>
<keyword evidence="10" id="KW-1185">Reference proteome</keyword>
<keyword evidence="2" id="KW-0479">Metal-binding</keyword>
<dbReference type="PANTHER" id="PTHR21319">
    <property type="entry name" value="RING FINGER AND CHY ZINC FINGER DOMAIN-CONTAINING PROTEIN 1"/>
    <property type="match status" value="1"/>
</dbReference>
<organism evidence="9 10">
    <name type="scientific">Solanum commersonii</name>
    <name type="common">Commerson's wild potato</name>
    <name type="synonym">Commerson's nightshade</name>
    <dbReference type="NCBI Taxonomy" id="4109"/>
    <lineage>
        <taxon>Eukaryota</taxon>
        <taxon>Viridiplantae</taxon>
        <taxon>Streptophyta</taxon>
        <taxon>Embryophyta</taxon>
        <taxon>Tracheophyta</taxon>
        <taxon>Spermatophyta</taxon>
        <taxon>Magnoliopsida</taxon>
        <taxon>eudicotyledons</taxon>
        <taxon>Gunneridae</taxon>
        <taxon>Pentapetalae</taxon>
        <taxon>asterids</taxon>
        <taxon>lamiids</taxon>
        <taxon>Solanales</taxon>
        <taxon>Solanaceae</taxon>
        <taxon>Solanoideae</taxon>
        <taxon>Solaneae</taxon>
        <taxon>Solanum</taxon>
    </lineage>
</organism>
<evidence type="ECO:0000313" key="9">
    <source>
        <dbReference type="EMBL" id="KAG5618236.1"/>
    </source>
</evidence>
<evidence type="ECO:0008006" key="11">
    <source>
        <dbReference type="Google" id="ProtNLM"/>
    </source>
</evidence>
<dbReference type="SUPFAM" id="SSF57850">
    <property type="entry name" value="RING/U-box"/>
    <property type="match status" value="1"/>
</dbReference>
<keyword evidence="1" id="KW-0436">Ligase</keyword>
<dbReference type="PROSITE" id="PS51266">
    <property type="entry name" value="ZF_CHY"/>
    <property type="match status" value="1"/>
</dbReference>
<dbReference type="GO" id="GO:0016567">
    <property type="term" value="P:protein ubiquitination"/>
    <property type="evidence" value="ECO:0007669"/>
    <property type="project" value="TreeGrafter"/>
</dbReference>
<dbReference type="EMBL" id="JACXVP010000003">
    <property type="protein sequence ID" value="KAG5618236.1"/>
    <property type="molecule type" value="Genomic_DNA"/>
</dbReference>
<dbReference type="Pfam" id="PF13639">
    <property type="entry name" value="zf-RING_2"/>
    <property type="match status" value="1"/>
</dbReference>
<evidence type="ECO:0000259" key="7">
    <source>
        <dbReference type="PROSITE" id="PS51266"/>
    </source>
</evidence>
<evidence type="ECO:0000256" key="3">
    <source>
        <dbReference type="ARBA" id="ARBA00022771"/>
    </source>
</evidence>
<dbReference type="GO" id="GO:0006879">
    <property type="term" value="P:intracellular iron ion homeostasis"/>
    <property type="evidence" value="ECO:0007669"/>
    <property type="project" value="UniProtKB-ARBA"/>
</dbReference>
<accession>A0A9J6A236</accession>
<dbReference type="InterPro" id="IPR012312">
    <property type="entry name" value="Hemerythrin-like"/>
</dbReference>
<dbReference type="InterPro" id="IPR008913">
    <property type="entry name" value="Znf_CHY"/>
</dbReference>
<dbReference type="InterPro" id="IPR001841">
    <property type="entry name" value="Znf_RING"/>
</dbReference>
<feature type="domain" description="CTCHY-type" evidence="8">
    <location>
        <begin position="1091"/>
        <end position="1154"/>
    </location>
</feature>
<evidence type="ECO:0000259" key="6">
    <source>
        <dbReference type="PROSITE" id="PS50089"/>
    </source>
</evidence>
<dbReference type="GO" id="GO:0006511">
    <property type="term" value="P:ubiquitin-dependent protein catabolic process"/>
    <property type="evidence" value="ECO:0007669"/>
    <property type="project" value="TreeGrafter"/>
</dbReference>
<sequence>MDHVGELVKDVDLVDLPSSLAGVKLVDAPILFFVISHKAIILELADVHRVAVEALDTGSQDVELVRDLSRRLEFLKIVYKYHCAAEDEVVFLALDAQVKNVVYTYSLEHKSIDDLFISIFKCIDCLQKETEEFAKLFNGLTCYIGTIETIISQHMLKEEEQIFPSLMQRFSSKEQARLVWQYLCSVPLLLLEDFLPWVVTSFSSVGKTDFLNFIHVILPEETLIQEVFFSWLDNNELSAQSYLEHGKGAKSHYGIANMKHMLKERTMMIHSSEMKLPTKKNPIDGFHLWHAAIRRDLKEILEELHQLRNSFCLSTLMSLVAQLKFFADVLNFYSIALDQIFYPLIDELNKSDASASHEQFIEGSQIEELQRLLYCKLQDGIQLNVLVEMLCQEVESFVGRISKKLQFLETKVFWVIRENCSHELQLWLLYRSLQMLPLGLLKCMIIWFSAHLSEDESKLILNNVMLGSPVVNRSFASLLYEWVRTGYSGKISLEKFRKDLEEMFSSRSSLLEKSFKNSGSSFSQSDMQSFDKSNNLLLQSASAVTSNNTVSYHSSPLGIIEKIDTSYSYGINTQIFSSDSQQSLSFFPGTSSRSSNDLKVPIHEFIPIDFVHFFHKALINDIQDVVSLSVKLAEDVGVLAEFHRRFHHLHFLLRLHSNSEDEVAFPALESRVILQNVSHSYTLDHNLEVENFNKISVILNKLISLQGDEVVDGKKLKYKRLCLKLHNACISMQRTLTDHINHEEIELWPLFREHFSVEEQEKIVGNMLGRTKTEILQEMIPWLMASLTPDEQHGMMMLWRKVTKHTKFFEWLGEWWEPVKREESVNAEMEPKIAPLLSIDPLEAVSTYLSRNGVKQGIWNEKGSEFVNRDFYQHESFTEDKAHNAKGKQNIDLSEDTARYSTVVDNSKCTETVDSIAQKETTCQDIESCDKSRIQEHHLLTQEELVSVIRKISCDSSLDSEMKSHLMQSLLMRQEGILIIFSDQLHNQWILTQKLSNSEVAAANDMEKFPGQCPSYLDEQESIFGCSHYKRNCKLLAPCCKKLFPCIRCHDETTDHTLDRKTITQMMCMNCLKIQPIGPSCSTPSCDGFSMGRYYCKICKLFDDERQIYHCPFCNLCRLGKGLGIGYFHCMNCNACMSKSLSVHVCREKCLEENCPICHEYIFTSTNPVKALPCGHLMHSKCFQEYTCSHYTCPICSKSLGDMQVYFEMLDALLSEQKIPEEYAGQTQAILCNDCEKRGTASFHWLYHKCSNCGSYNTRLV</sequence>
<evidence type="ECO:0000256" key="1">
    <source>
        <dbReference type="ARBA" id="ARBA00022598"/>
    </source>
</evidence>
<dbReference type="GO" id="GO:0061630">
    <property type="term" value="F:ubiquitin protein ligase activity"/>
    <property type="evidence" value="ECO:0007669"/>
    <property type="project" value="TreeGrafter"/>
</dbReference>
<reference evidence="9 10" key="1">
    <citation type="submission" date="2020-09" db="EMBL/GenBank/DDBJ databases">
        <title>De no assembly of potato wild relative species, Solanum commersonii.</title>
        <authorList>
            <person name="Cho K."/>
        </authorList>
    </citation>
    <scope>NUCLEOTIDE SEQUENCE [LARGE SCALE GENOMIC DNA]</scope>
    <source>
        <strain evidence="9">LZ3.2</strain>
        <tissue evidence="9">Leaf</tissue>
    </source>
</reference>
<dbReference type="CDD" id="cd16464">
    <property type="entry name" value="RING-H2_Pirh2-like"/>
    <property type="match status" value="1"/>
</dbReference>
<evidence type="ECO:0000256" key="2">
    <source>
        <dbReference type="ARBA" id="ARBA00022723"/>
    </source>
</evidence>
<keyword evidence="4" id="KW-0862">Zinc</keyword>
<dbReference type="Gene3D" id="1.20.120.520">
    <property type="entry name" value="nmb1532 protein domain like"/>
    <property type="match status" value="3"/>
</dbReference>
<dbReference type="Pfam" id="PF05495">
    <property type="entry name" value="zf-CHY"/>
    <property type="match status" value="1"/>
</dbReference>
<dbReference type="GO" id="GO:0008270">
    <property type="term" value="F:zinc ion binding"/>
    <property type="evidence" value="ECO:0007669"/>
    <property type="project" value="UniProtKB-KW"/>
</dbReference>
<comment type="caution">
    <text evidence="9">The sequence shown here is derived from an EMBL/GenBank/DDBJ whole genome shotgun (WGS) entry which is preliminary data.</text>
</comment>
<dbReference type="FunFam" id="3.30.40.10:FF:000208">
    <property type="entry name" value="Zinc finger protein-related isoform 1"/>
    <property type="match status" value="1"/>
</dbReference>
<dbReference type="Gene3D" id="2.20.28.10">
    <property type="match status" value="1"/>
</dbReference>
<dbReference type="Gene3D" id="3.30.40.10">
    <property type="entry name" value="Zinc/RING finger domain, C3HC4 (zinc finger)"/>
    <property type="match status" value="1"/>
</dbReference>
<dbReference type="SMART" id="SM00184">
    <property type="entry name" value="RING"/>
    <property type="match status" value="1"/>
</dbReference>
<dbReference type="InterPro" id="IPR013083">
    <property type="entry name" value="Znf_RING/FYVE/PHD"/>
</dbReference>
<dbReference type="InterPro" id="IPR017921">
    <property type="entry name" value="Znf_CTCHY"/>
</dbReference>
<dbReference type="SUPFAM" id="SSF161219">
    <property type="entry name" value="CHY zinc finger-like"/>
    <property type="match status" value="1"/>
</dbReference>
<dbReference type="InterPro" id="IPR037275">
    <property type="entry name" value="Znf_CTCHY_sf"/>
</dbReference>
<keyword evidence="3 5" id="KW-0863">Zinc-finger</keyword>